<organism evidence="7 8">
    <name type="scientific">Rhodococcus olei</name>
    <dbReference type="NCBI Taxonomy" id="2161675"/>
    <lineage>
        <taxon>Bacteria</taxon>
        <taxon>Bacillati</taxon>
        <taxon>Actinomycetota</taxon>
        <taxon>Actinomycetes</taxon>
        <taxon>Mycobacteriales</taxon>
        <taxon>Nocardiaceae</taxon>
        <taxon>Rhodococcus</taxon>
    </lineage>
</organism>
<dbReference type="PIRSF" id="PIRSF006324">
    <property type="entry name" value="LeuE"/>
    <property type="match status" value="1"/>
</dbReference>
<keyword evidence="3 6" id="KW-0812">Transmembrane</keyword>
<evidence type="ECO:0000313" key="8">
    <source>
        <dbReference type="Proteomes" id="UP001501183"/>
    </source>
</evidence>
<accession>A0ABP8P3E2</accession>
<feature type="transmembrane region" description="Helical" evidence="6">
    <location>
        <begin position="40"/>
        <end position="63"/>
    </location>
</feature>
<dbReference type="RefSeq" id="WP_345345739.1">
    <property type="nucleotide sequence ID" value="NZ_BAABFB010000044.1"/>
</dbReference>
<keyword evidence="8" id="KW-1185">Reference proteome</keyword>
<dbReference type="PANTHER" id="PTHR30086:SF14">
    <property type="entry name" value="HOMOSERINE_HOMOSERINE LACTONE EFFLUX PROTEIN"/>
    <property type="match status" value="1"/>
</dbReference>
<dbReference type="Proteomes" id="UP001501183">
    <property type="component" value="Unassembled WGS sequence"/>
</dbReference>
<evidence type="ECO:0000256" key="2">
    <source>
        <dbReference type="ARBA" id="ARBA00022475"/>
    </source>
</evidence>
<evidence type="ECO:0000256" key="3">
    <source>
        <dbReference type="ARBA" id="ARBA00022692"/>
    </source>
</evidence>
<dbReference type="InterPro" id="IPR001123">
    <property type="entry name" value="LeuE-type"/>
</dbReference>
<feature type="transmembrane region" description="Helical" evidence="6">
    <location>
        <begin position="69"/>
        <end position="88"/>
    </location>
</feature>
<reference evidence="8" key="1">
    <citation type="journal article" date="2019" name="Int. J. Syst. Evol. Microbiol.">
        <title>The Global Catalogue of Microorganisms (GCM) 10K type strain sequencing project: providing services to taxonomists for standard genome sequencing and annotation.</title>
        <authorList>
            <consortium name="The Broad Institute Genomics Platform"/>
            <consortium name="The Broad Institute Genome Sequencing Center for Infectious Disease"/>
            <person name="Wu L."/>
            <person name="Ma J."/>
        </authorList>
    </citation>
    <scope>NUCLEOTIDE SEQUENCE [LARGE SCALE GENOMIC DNA]</scope>
    <source>
        <strain evidence="8">JCM 32206</strain>
    </source>
</reference>
<comment type="caution">
    <text evidence="7">The sequence shown here is derived from an EMBL/GenBank/DDBJ whole genome shotgun (WGS) entry which is preliminary data.</text>
</comment>
<feature type="transmembrane region" description="Helical" evidence="6">
    <location>
        <begin position="6"/>
        <end position="28"/>
    </location>
</feature>
<gene>
    <name evidence="7" type="ORF">GCM10023094_27490</name>
</gene>
<keyword evidence="4 6" id="KW-1133">Transmembrane helix</keyword>
<evidence type="ECO:0000256" key="5">
    <source>
        <dbReference type="ARBA" id="ARBA00023136"/>
    </source>
</evidence>
<dbReference type="EMBL" id="BAABFB010000044">
    <property type="protein sequence ID" value="GAA4480630.1"/>
    <property type="molecule type" value="Genomic_DNA"/>
</dbReference>
<name>A0ABP8P3E2_9NOCA</name>
<protein>
    <submittedName>
        <fullName evidence="7">LysE family transporter</fullName>
    </submittedName>
</protein>
<evidence type="ECO:0000256" key="6">
    <source>
        <dbReference type="SAM" id="Phobius"/>
    </source>
</evidence>
<evidence type="ECO:0000256" key="1">
    <source>
        <dbReference type="ARBA" id="ARBA00004651"/>
    </source>
</evidence>
<evidence type="ECO:0000256" key="4">
    <source>
        <dbReference type="ARBA" id="ARBA00022989"/>
    </source>
</evidence>
<proteinExistence type="predicted"/>
<feature type="transmembrane region" description="Helical" evidence="6">
    <location>
        <begin position="191"/>
        <end position="210"/>
    </location>
</feature>
<evidence type="ECO:0000313" key="7">
    <source>
        <dbReference type="EMBL" id="GAA4480630.1"/>
    </source>
</evidence>
<dbReference type="Pfam" id="PF01810">
    <property type="entry name" value="LysE"/>
    <property type="match status" value="1"/>
</dbReference>
<dbReference type="PANTHER" id="PTHR30086">
    <property type="entry name" value="ARGININE EXPORTER PROTEIN ARGO"/>
    <property type="match status" value="1"/>
</dbReference>
<comment type="subcellular location">
    <subcellularLocation>
        <location evidence="1">Cell membrane</location>
        <topology evidence="1">Multi-pass membrane protein</topology>
    </subcellularLocation>
</comment>
<feature type="transmembrane region" description="Helical" evidence="6">
    <location>
        <begin position="152"/>
        <end position="179"/>
    </location>
</feature>
<sequence length="212" mass="22477">MSWQVWLGFLGASWVISLSPGAGAIASMSSGLRHGLRRGYWNILGLQLGLLLQVMIVAAGVGALLASSAVAFTVVKWFGVAYLVYLGIRQWRSAPAEVEPDADPGKPSGSALGIVARGFLVNAGNPKAVVFMLAVLPQFLDPGAPLLPQYTIIAVTMICVDVIVMTGYTGLAARVLTFLRSPRQQRVTNRVFSGLFFAAAGFLSLVRRAATV</sequence>
<keyword evidence="5 6" id="KW-0472">Membrane</keyword>
<keyword evidence="2" id="KW-1003">Cell membrane</keyword>
<feature type="transmembrane region" description="Helical" evidence="6">
    <location>
        <begin position="119"/>
        <end position="140"/>
    </location>
</feature>